<gene>
    <name evidence="2" type="ORF">EYF80_022411</name>
</gene>
<name>A0A4Z2HQP6_9TELE</name>
<sequence length="177" mass="20827">MRRLKRRHSSSRYCLCLLSRLASSSAWESNRVHVRVYSRRELPARPGLYSRFWDSKKLLSSFFCCTWMCWWNFFSSSLSSLSRCSSISPFSLFSRPIKCFWCCRRMRLYPDICSRSSESCSCSCISRVTCKAWTRVIPKDQISTFPSYWPSSMARITSGAILDAVEEKDKRKREIEK</sequence>
<protein>
    <recommendedName>
        <fullName evidence="4">Secreted protein</fullName>
    </recommendedName>
</protein>
<feature type="chain" id="PRO_5021185497" description="Secreted protein" evidence="1">
    <location>
        <begin position="27"/>
        <end position="177"/>
    </location>
</feature>
<organism evidence="2 3">
    <name type="scientific">Liparis tanakae</name>
    <name type="common">Tanaka's snailfish</name>
    <dbReference type="NCBI Taxonomy" id="230148"/>
    <lineage>
        <taxon>Eukaryota</taxon>
        <taxon>Metazoa</taxon>
        <taxon>Chordata</taxon>
        <taxon>Craniata</taxon>
        <taxon>Vertebrata</taxon>
        <taxon>Euteleostomi</taxon>
        <taxon>Actinopterygii</taxon>
        <taxon>Neopterygii</taxon>
        <taxon>Teleostei</taxon>
        <taxon>Neoteleostei</taxon>
        <taxon>Acanthomorphata</taxon>
        <taxon>Eupercaria</taxon>
        <taxon>Perciformes</taxon>
        <taxon>Cottioidei</taxon>
        <taxon>Cottales</taxon>
        <taxon>Liparidae</taxon>
        <taxon>Liparis</taxon>
    </lineage>
</organism>
<reference evidence="2 3" key="1">
    <citation type="submission" date="2019-03" db="EMBL/GenBank/DDBJ databases">
        <title>First draft genome of Liparis tanakae, snailfish: a comprehensive survey of snailfish specific genes.</title>
        <authorList>
            <person name="Kim W."/>
            <person name="Song I."/>
            <person name="Jeong J.-H."/>
            <person name="Kim D."/>
            <person name="Kim S."/>
            <person name="Ryu S."/>
            <person name="Song J.Y."/>
            <person name="Lee S.K."/>
        </authorList>
    </citation>
    <scope>NUCLEOTIDE SEQUENCE [LARGE SCALE GENOMIC DNA]</scope>
    <source>
        <tissue evidence="2">Muscle</tissue>
    </source>
</reference>
<proteinExistence type="predicted"/>
<dbReference type="AlphaFoldDB" id="A0A4Z2HQP6"/>
<comment type="caution">
    <text evidence="2">The sequence shown here is derived from an EMBL/GenBank/DDBJ whole genome shotgun (WGS) entry which is preliminary data.</text>
</comment>
<evidence type="ECO:0000313" key="3">
    <source>
        <dbReference type="Proteomes" id="UP000314294"/>
    </source>
</evidence>
<dbReference type="EMBL" id="SRLO01000205">
    <property type="protein sequence ID" value="TNN67304.1"/>
    <property type="molecule type" value="Genomic_DNA"/>
</dbReference>
<evidence type="ECO:0008006" key="4">
    <source>
        <dbReference type="Google" id="ProtNLM"/>
    </source>
</evidence>
<evidence type="ECO:0000256" key="1">
    <source>
        <dbReference type="SAM" id="SignalP"/>
    </source>
</evidence>
<keyword evidence="1" id="KW-0732">Signal</keyword>
<feature type="signal peptide" evidence="1">
    <location>
        <begin position="1"/>
        <end position="26"/>
    </location>
</feature>
<keyword evidence="3" id="KW-1185">Reference proteome</keyword>
<evidence type="ECO:0000313" key="2">
    <source>
        <dbReference type="EMBL" id="TNN67304.1"/>
    </source>
</evidence>
<dbReference type="Proteomes" id="UP000314294">
    <property type="component" value="Unassembled WGS sequence"/>
</dbReference>
<accession>A0A4Z2HQP6</accession>